<organism evidence="2 3">
    <name type="scientific">Chitinophaga agrisoli</name>
    <dbReference type="NCBI Taxonomy" id="2607653"/>
    <lineage>
        <taxon>Bacteria</taxon>
        <taxon>Pseudomonadati</taxon>
        <taxon>Bacteroidota</taxon>
        <taxon>Chitinophagia</taxon>
        <taxon>Chitinophagales</taxon>
        <taxon>Chitinophagaceae</taxon>
        <taxon>Chitinophaga</taxon>
    </lineage>
</organism>
<dbReference type="EMBL" id="VUOC01000004">
    <property type="protein sequence ID" value="KAA2238599.1"/>
    <property type="molecule type" value="Genomic_DNA"/>
</dbReference>
<reference evidence="2 3" key="1">
    <citation type="submission" date="2019-09" db="EMBL/GenBank/DDBJ databases">
        <title>Chitinophaga ginsengihumi sp. nov., isolated from soil of ginseng rhizosphere.</title>
        <authorList>
            <person name="Lee J."/>
        </authorList>
    </citation>
    <scope>NUCLEOTIDE SEQUENCE [LARGE SCALE GENOMIC DNA]</scope>
    <source>
        <strain evidence="2 3">BN140078</strain>
    </source>
</reference>
<keyword evidence="3" id="KW-1185">Reference proteome</keyword>
<sequence length="95" mass="11088">MGSKNLLDKLERVERTINIYRLSDDELIDEVNIDSISFESLTKIVPPPAEDPLLYDGYRLNAEQLKELNSQVDNKIDLRFDLFYYILVCGGVYNW</sequence>
<name>A0A5B2VK27_9BACT</name>
<reference evidence="2 3" key="2">
    <citation type="submission" date="2019-09" db="EMBL/GenBank/DDBJ databases">
        <authorList>
            <person name="Jin C."/>
        </authorList>
    </citation>
    <scope>NUCLEOTIDE SEQUENCE [LARGE SCALE GENOMIC DNA]</scope>
    <source>
        <strain evidence="2 3">BN140078</strain>
    </source>
</reference>
<evidence type="ECO:0000313" key="2">
    <source>
        <dbReference type="EMBL" id="KAA2238599.1"/>
    </source>
</evidence>
<evidence type="ECO:0000259" key="1">
    <source>
        <dbReference type="Pfam" id="PF24731"/>
    </source>
</evidence>
<gene>
    <name evidence="2" type="ORF">F0L74_20460</name>
</gene>
<dbReference type="InterPro" id="IPR056100">
    <property type="entry name" value="DUF7683"/>
</dbReference>
<dbReference type="Proteomes" id="UP000324611">
    <property type="component" value="Unassembled WGS sequence"/>
</dbReference>
<dbReference type="RefSeq" id="WP_149839778.1">
    <property type="nucleotide sequence ID" value="NZ_VUOC01000004.1"/>
</dbReference>
<feature type="domain" description="DUF7683" evidence="1">
    <location>
        <begin position="14"/>
        <end position="86"/>
    </location>
</feature>
<accession>A0A5B2VK27</accession>
<evidence type="ECO:0000313" key="3">
    <source>
        <dbReference type="Proteomes" id="UP000324611"/>
    </source>
</evidence>
<dbReference type="AlphaFoldDB" id="A0A5B2VK27"/>
<protein>
    <recommendedName>
        <fullName evidence="1">DUF7683 domain-containing protein</fullName>
    </recommendedName>
</protein>
<proteinExistence type="predicted"/>
<dbReference type="Pfam" id="PF24731">
    <property type="entry name" value="DUF7683"/>
    <property type="match status" value="1"/>
</dbReference>
<comment type="caution">
    <text evidence="2">The sequence shown here is derived from an EMBL/GenBank/DDBJ whole genome shotgun (WGS) entry which is preliminary data.</text>
</comment>